<dbReference type="AlphaFoldDB" id="A0A1H2EHI3"/>
<dbReference type="InterPro" id="IPR003961">
    <property type="entry name" value="FN3_dom"/>
</dbReference>
<protein>
    <recommendedName>
        <fullName evidence="3">Fibronectin type-III domain-containing protein</fullName>
    </recommendedName>
</protein>
<dbReference type="InterPro" id="IPR013783">
    <property type="entry name" value="Ig-like_fold"/>
</dbReference>
<dbReference type="Proteomes" id="UP000199608">
    <property type="component" value="Unassembled WGS sequence"/>
</dbReference>
<dbReference type="Gene3D" id="2.60.40.10">
    <property type="entry name" value="Immunoglobulins"/>
    <property type="match status" value="1"/>
</dbReference>
<evidence type="ECO:0000313" key="2">
    <source>
        <dbReference type="Proteomes" id="UP000199608"/>
    </source>
</evidence>
<evidence type="ECO:0008006" key="3">
    <source>
        <dbReference type="Google" id="ProtNLM"/>
    </source>
</evidence>
<organism evidence="1 2">
    <name type="scientific">Desulfobacula phenolica</name>
    <dbReference type="NCBI Taxonomy" id="90732"/>
    <lineage>
        <taxon>Bacteria</taxon>
        <taxon>Pseudomonadati</taxon>
        <taxon>Thermodesulfobacteriota</taxon>
        <taxon>Desulfobacteria</taxon>
        <taxon>Desulfobacterales</taxon>
        <taxon>Desulfobacteraceae</taxon>
        <taxon>Desulfobacula</taxon>
    </lineage>
</organism>
<dbReference type="SUPFAM" id="SSF49265">
    <property type="entry name" value="Fibronectin type III"/>
    <property type="match status" value="1"/>
</dbReference>
<dbReference type="EMBL" id="FNLL01000003">
    <property type="protein sequence ID" value="SDT94622.1"/>
    <property type="molecule type" value="Genomic_DNA"/>
</dbReference>
<keyword evidence="2" id="KW-1185">Reference proteome</keyword>
<reference evidence="2" key="1">
    <citation type="submission" date="2016-10" db="EMBL/GenBank/DDBJ databases">
        <authorList>
            <person name="Varghese N."/>
            <person name="Submissions S."/>
        </authorList>
    </citation>
    <scope>NUCLEOTIDE SEQUENCE [LARGE SCALE GENOMIC DNA]</scope>
    <source>
        <strain evidence="2">DSM 3384</strain>
    </source>
</reference>
<dbReference type="CDD" id="cd00063">
    <property type="entry name" value="FN3"/>
    <property type="match status" value="1"/>
</dbReference>
<name>A0A1H2EHI3_9BACT</name>
<gene>
    <name evidence="1" type="ORF">SAMN04487931_103125</name>
</gene>
<accession>A0A1H2EHI3</accession>
<dbReference type="PROSITE" id="PS51257">
    <property type="entry name" value="PROKAR_LIPOPROTEIN"/>
    <property type="match status" value="1"/>
</dbReference>
<evidence type="ECO:0000313" key="1">
    <source>
        <dbReference type="EMBL" id="SDT94622.1"/>
    </source>
</evidence>
<dbReference type="InterPro" id="IPR036116">
    <property type="entry name" value="FN3_sf"/>
</dbReference>
<sequence>MENKRIVFFALMVLSGIALLAFSGCGKKDPPLPPEIKGQKIAAPFDLKYKVVDNEITLSWNHKVDAETAFVKPDSFEVFMAKKTFEACEGCPFEFKSAGTVFMPFMEFATGIQKGFKYYFRVQAIGDDGMRSEHSTTVQFEYK</sequence>
<dbReference type="RefSeq" id="WP_092231396.1">
    <property type="nucleotide sequence ID" value="NZ_FNLL01000003.1"/>
</dbReference>
<proteinExistence type="predicted"/>